<evidence type="ECO:0000313" key="2">
    <source>
        <dbReference type="Proteomes" id="UP001597197"/>
    </source>
</evidence>
<dbReference type="RefSeq" id="WP_382318716.1">
    <property type="nucleotide sequence ID" value="NZ_JBHUFD010000019.1"/>
</dbReference>
<dbReference type="Gene3D" id="2.160.20.10">
    <property type="entry name" value="Single-stranded right-handed beta-helix, Pectin lyase-like"/>
    <property type="match status" value="1"/>
</dbReference>
<organism evidence="1 2">
    <name type="scientific">Hymenobacter bucti</name>
    <dbReference type="NCBI Taxonomy" id="1844114"/>
    <lineage>
        <taxon>Bacteria</taxon>
        <taxon>Pseudomonadati</taxon>
        <taxon>Bacteroidota</taxon>
        <taxon>Cytophagia</taxon>
        <taxon>Cytophagales</taxon>
        <taxon>Hymenobacteraceae</taxon>
        <taxon>Hymenobacter</taxon>
    </lineage>
</organism>
<accession>A0ABW4R1J9</accession>
<dbReference type="InterPro" id="IPR045392">
    <property type="entry name" value="DUF6519"/>
</dbReference>
<dbReference type="InterPro" id="IPR012334">
    <property type="entry name" value="Pectin_lyas_fold"/>
</dbReference>
<dbReference type="SUPFAM" id="SSF51126">
    <property type="entry name" value="Pectin lyase-like"/>
    <property type="match status" value="1"/>
</dbReference>
<dbReference type="Proteomes" id="UP001597197">
    <property type="component" value="Unassembled WGS sequence"/>
</dbReference>
<reference evidence="2" key="1">
    <citation type="journal article" date="2019" name="Int. J. Syst. Evol. Microbiol.">
        <title>The Global Catalogue of Microorganisms (GCM) 10K type strain sequencing project: providing services to taxonomists for standard genome sequencing and annotation.</title>
        <authorList>
            <consortium name="The Broad Institute Genomics Platform"/>
            <consortium name="The Broad Institute Genome Sequencing Center for Infectious Disease"/>
            <person name="Wu L."/>
            <person name="Ma J."/>
        </authorList>
    </citation>
    <scope>NUCLEOTIDE SEQUENCE [LARGE SCALE GENOMIC DNA]</scope>
    <source>
        <strain evidence="2">CGMCC 1.15795</strain>
    </source>
</reference>
<evidence type="ECO:0000313" key="1">
    <source>
        <dbReference type="EMBL" id="MFD1875732.1"/>
    </source>
</evidence>
<gene>
    <name evidence="1" type="ORF">ACFSDX_25100</name>
</gene>
<sequence>MAGDYSRKTFDQEKHYSGVLMQQGRVQLDADWNEQLAIQQYRTETETTDLVGATGVPKNNDGFKIGLSGPGSRLTIAAGRLYVEGLLCELSQDVTYFQQPCYPAPSIAYFQRQLGSPPTSPPDAGQLTLQDGSYLVYLDAWQREINFRDDPHIQEVALGEADTTTRLQTVWQVRLVKVTAGSGAPDCQSAFPEWDQLIAPPTGKLNVQTKRNTNPKDPCALPPTSGFRRLENQLYRVEVQQGDNRTVGTFKWSRDDASVETRIEAIDGANLVVADLGRDSVLGFANGQWVEIVDETATLTSRPNALFQIAAIDVDKQAITLNSSADALKANQNLKLRRWDQAAAALAMKPAGAVGDWIDLEDGIQVAFTEGSYHPGDYWTFAARTATGEVEWPPFAIPNDAPLPQLPAGTKHHYCRLALVQALSGVVTLQDCRKLFPSLTEITADDVQFNNTACQLPQAQTVQQAIEQLCQNQQGHCTLTASPGPGWEAVFDKIKEGQDAQICFKVGDYVLSKPVKISHKGHLKLIGGGPGTRILAPRLEVGLVFESCASVLVQDLYAEASNALKPILAGVSQLNGVLTFLSCPTVEVEHVKLQCGPGAVRTATCLTVRNEHKTPGSVRIRRCDLQVGHQQQGILLVNVTTALVENNTLRASSTRQLNLSSVVADKQQRAGLRQLLFSKAVLNASKGGSHNAEITVGDQRLSFKTLSPLRKAWQQLLTANPPLPNAAPADLQTHIKKLANRLLVDEVFRKTVPAFNQAIASLATQTQQVAAQGITVGGRTAQDIRVLNNTIVGSLQGVHVGLSHEQANHEDVDQAEAVTIAGNTIDVVLLPTASKQDRHGIFVGNCKSLLIENNNIRLNRLPDTDNFLIDGIRVWGNLGERLMITKNYVASADGNQKRSFVVGIHVEPLADKPRNAQWVVMWNMAPSKQTTVIARNGTLNVVGTNTP</sequence>
<name>A0ABW4R1J9_9BACT</name>
<dbReference type="SMART" id="SM00710">
    <property type="entry name" value="PbH1"/>
    <property type="match status" value="4"/>
</dbReference>
<dbReference type="EMBL" id="JBHUFD010000019">
    <property type="protein sequence ID" value="MFD1875732.1"/>
    <property type="molecule type" value="Genomic_DNA"/>
</dbReference>
<protein>
    <submittedName>
        <fullName evidence="1">DUF6519 domain-containing protein</fullName>
    </submittedName>
</protein>
<dbReference type="Pfam" id="PF20129">
    <property type="entry name" value="DUF6519"/>
    <property type="match status" value="2"/>
</dbReference>
<comment type="caution">
    <text evidence="1">The sequence shown here is derived from an EMBL/GenBank/DDBJ whole genome shotgun (WGS) entry which is preliminary data.</text>
</comment>
<proteinExistence type="predicted"/>
<dbReference type="InterPro" id="IPR011050">
    <property type="entry name" value="Pectin_lyase_fold/virulence"/>
</dbReference>
<dbReference type="InterPro" id="IPR006626">
    <property type="entry name" value="PbH1"/>
</dbReference>
<keyword evidence="2" id="KW-1185">Reference proteome</keyword>